<dbReference type="Gene3D" id="2.160.20.10">
    <property type="entry name" value="Single-stranded right-handed beta-helix, Pectin lyase-like"/>
    <property type="match status" value="1"/>
</dbReference>
<dbReference type="SMART" id="SM00710">
    <property type="entry name" value="PbH1"/>
    <property type="match status" value="6"/>
</dbReference>
<dbReference type="STRING" id="1304281.ACM44_09765"/>
<protein>
    <submittedName>
        <fullName evidence="6">Glycoside hydrolase</fullName>
    </submittedName>
</protein>
<evidence type="ECO:0000256" key="2">
    <source>
        <dbReference type="ARBA" id="ARBA00022801"/>
    </source>
</evidence>
<dbReference type="GO" id="GO:0005975">
    <property type="term" value="P:carbohydrate metabolic process"/>
    <property type="evidence" value="ECO:0007669"/>
    <property type="project" value="InterPro"/>
</dbReference>
<dbReference type="InterPro" id="IPR011050">
    <property type="entry name" value="Pectin_lyase_fold/virulence"/>
</dbReference>
<keyword evidence="2 4" id="KW-0378">Hydrolase</keyword>
<proteinExistence type="inferred from homology"/>
<sequence length="491" mass="54357">MNTRNFFSGSRSGKMLKIAFSFAALVLLMNCSSKTSTDAAANLQESFPMERMLKIEKSIAEPKFRSATYNIVDFGAVPDGKTMATLSIKKAIEKCAKDGGGKVVVPNGKFLTGPIHLDNNVNLHLEEGAELLFSTNPDDYYPLVHTSFEGLQLMNYSPLIYAKGKKNIAVTGKGTLNGQASTENWWTWKGSANYGFVKGMPSQLDDNNLPALMEMADKNVPVEQRVFGNGKYLRPNFIEPFECENVLIQGVKIVNAPFWILHPMLSKNVIVDGVNIQSHGPNNDGCDPEYSQNVLIKNSVFNTGDDCIAIKAGRDEEGRRVGIMTENIIVRDCKMIDGHGGVVIGSEMSAGVKNVFVYNNFMDSPELDRAIRLKTNKVRGGMVDGLYVKNITVGQVKEAVLHITMDYKDYSQRVGNAIPQIRNILLENITVKNGGKYAIFAEGLEESKIQNIIFKNVTIDQVKSNFKVKNVEHLKLINTIINGVNTEYHQN</sequence>
<dbReference type="EMBL" id="LFNG01000012">
    <property type="protein sequence ID" value="KMQ70902.1"/>
    <property type="molecule type" value="Genomic_DNA"/>
</dbReference>
<name>A0A0J7IY25_9FLAO</name>
<dbReference type="PROSITE" id="PS00502">
    <property type="entry name" value="POLYGALACTURONASE"/>
    <property type="match status" value="1"/>
</dbReference>
<dbReference type="GO" id="GO:0004650">
    <property type="term" value="F:polygalacturonase activity"/>
    <property type="evidence" value="ECO:0007669"/>
    <property type="project" value="InterPro"/>
</dbReference>
<comment type="caution">
    <text evidence="6">The sequence shown here is derived from an EMBL/GenBank/DDBJ whole genome shotgun (WGS) entry which is preliminary data.</text>
</comment>
<dbReference type="InterPro" id="IPR012334">
    <property type="entry name" value="Pectin_lyas_fold"/>
</dbReference>
<reference evidence="6 7" key="1">
    <citation type="journal article" date="2004" name="Int. J. Syst. Evol. Microbiol.">
        <title>Kaistella koreensis gen. nov., sp. nov., a novel member of the Chryseobacterium-Bergeyella-Riemerella branch.</title>
        <authorList>
            <person name="Kim M.K."/>
            <person name="Im W.T."/>
            <person name="Shin Y.K."/>
            <person name="Lim J.H."/>
            <person name="Kim S.H."/>
            <person name="Lee B.C."/>
            <person name="Park M.Y."/>
            <person name="Lee K.Y."/>
            <person name="Lee S.T."/>
        </authorList>
    </citation>
    <scope>NUCLEOTIDE SEQUENCE [LARGE SCALE GENOMIC DNA]</scope>
    <source>
        <strain evidence="6 7">CCUG 49689</strain>
    </source>
</reference>
<evidence type="ECO:0000256" key="3">
    <source>
        <dbReference type="ARBA" id="ARBA00023295"/>
    </source>
</evidence>
<evidence type="ECO:0000313" key="6">
    <source>
        <dbReference type="EMBL" id="KMQ70902.1"/>
    </source>
</evidence>
<feature type="chain" id="PRO_5005289491" evidence="5">
    <location>
        <begin position="24"/>
        <end position="491"/>
    </location>
</feature>
<keyword evidence="3 4" id="KW-0326">Glycosidase</keyword>
<evidence type="ECO:0000256" key="4">
    <source>
        <dbReference type="RuleBase" id="RU361169"/>
    </source>
</evidence>
<dbReference type="InterPro" id="IPR000743">
    <property type="entry name" value="Glyco_hydro_28"/>
</dbReference>
<feature type="signal peptide" evidence="5">
    <location>
        <begin position="1"/>
        <end position="23"/>
    </location>
</feature>
<evidence type="ECO:0000256" key="5">
    <source>
        <dbReference type="SAM" id="SignalP"/>
    </source>
</evidence>
<dbReference type="PANTHER" id="PTHR31339:SF9">
    <property type="entry name" value="PLASMIN AND FIBRONECTIN-BINDING PROTEIN A"/>
    <property type="match status" value="1"/>
</dbReference>
<dbReference type="AlphaFoldDB" id="A0A0J7IY25"/>
<keyword evidence="5" id="KW-0732">Signal</keyword>
<dbReference type="InterPro" id="IPR051801">
    <property type="entry name" value="GH28_Enzymes"/>
</dbReference>
<evidence type="ECO:0000313" key="7">
    <source>
        <dbReference type="Proteomes" id="UP000035900"/>
    </source>
</evidence>
<evidence type="ECO:0000256" key="1">
    <source>
        <dbReference type="ARBA" id="ARBA00008834"/>
    </source>
</evidence>
<keyword evidence="7" id="KW-1185">Reference proteome</keyword>
<dbReference type="InterPro" id="IPR006626">
    <property type="entry name" value="PbH1"/>
</dbReference>
<dbReference type="PATRIC" id="fig|1304281.5.peg.2103"/>
<dbReference type="PANTHER" id="PTHR31339">
    <property type="entry name" value="PECTIN LYASE-RELATED"/>
    <property type="match status" value="1"/>
</dbReference>
<accession>A0A0J7IY25</accession>
<dbReference type="Pfam" id="PF00295">
    <property type="entry name" value="Glyco_hydro_28"/>
    <property type="match status" value="1"/>
</dbReference>
<dbReference type="Proteomes" id="UP000035900">
    <property type="component" value="Unassembled WGS sequence"/>
</dbReference>
<comment type="similarity">
    <text evidence="1 4">Belongs to the glycosyl hydrolase 28 family.</text>
</comment>
<organism evidence="6 7">
    <name type="scientific">Chryseobacterium koreense CCUG 49689</name>
    <dbReference type="NCBI Taxonomy" id="1304281"/>
    <lineage>
        <taxon>Bacteria</taxon>
        <taxon>Pseudomonadati</taxon>
        <taxon>Bacteroidota</taxon>
        <taxon>Flavobacteriia</taxon>
        <taxon>Flavobacteriales</taxon>
        <taxon>Weeksellaceae</taxon>
        <taxon>Chryseobacterium group</taxon>
        <taxon>Chryseobacterium</taxon>
    </lineage>
</organism>
<gene>
    <name evidence="6" type="ORF">ACM44_09765</name>
</gene>
<dbReference type="SUPFAM" id="SSF51126">
    <property type="entry name" value="Pectin lyase-like"/>
    <property type="match status" value="1"/>
</dbReference>